<protein>
    <submittedName>
        <fullName evidence="1">Uncharacterized protein</fullName>
    </submittedName>
</protein>
<dbReference type="AlphaFoldDB" id="A0A5S4TL19"/>
<comment type="caution">
    <text evidence="1">The sequence shown here is derived from an EMBL/GenBank/DDBJ whole genome shotgun (WGS) entry which is preliminary data.</text>
</comment>
<accession>A0A5S4TL19</accession>
<dbReference type="Proteomes" id="UP000324058">
    <property type="component" value="Unassembled WGS sequence"/>
</dbReference>
<dbReference type="OrthoDB" id="2229994at2"/>
<evidence type="ECO:0000313" key="2">
    <source>
        <dbReference type="Proteomes" id="UP000324058"/>
    </source>
</evidence>
<name>A0A5S4TL19_STRPY</name>
<proteinExistence type="predicted"/>
<dbReference type="EMBL" id="SJLL01000002">
    <property type="protein sequence ID" value="TYL00544.1"/>
    <property type="molecule type" value="Genomic_DNA"/>
</dbReference>
<dbReference type="OMA" id="FLEAHYK"/>
<sequence>MLNFKKNVSDYSKYYILSIVLLWIGMFFVPWDKTLFGVSIYLFVMQKLFIVFGLTAIFMAFVSKKINLFIWGILFIFAFWINMFLLFSVLPILGN</sequence>
<gene>
    <name evidence="1" type="ORF">E0F66_02705</name>
</gene>
<evidence type="ECO:0000313" key="1">
    <source>
        <dbReference type="EMBL" id="TYL00544.1"/>
    </source>
</evidence>
<organism evidence="1 2">
    <name type="scientific">Streptococcus pyogenes</name>
    <dbReference type="NCBI Taxonomy" id="1314"/>
    <lineage>
        <taxon>Bacteria</taxon>
        <taxon>Bacillati</taxon>
        <taxon>Bacillota</taxon>
        <taxon>Bacilli</taxon>
        <taxon>Lactobacillales</taxon>
        <taxon>Streptococcaceae</taxon>
        <taxon>Streptococcus</taxon>
    </lineage>
</organism>
<reference evidence="1 2" key="1">
    <citation type="submission" date="2019-02" db="EMBL/GenBank/DDBJ databases">
        <title>Novel genomic isolates of S. pyogenes and S. dysgalactiae subsp. equisimilis associated to necrotising fasciitis (NSTI).</title>
        <authorList>
            <person name="Barrantes I."/>
        </authorList>
    </citation>
    <scope>NUCLEOTIDE SEQUENCE [LARGE SCALE GENOMIC DNA]</scope>
    <source>
        <strain evidence="1 2">SPY2028</strain>
    </source>
</reference>